<protein>
    <recommendedName>
        <fullName evidence="2">Plasmid replication protein C N-terminal domain-containing protein</fullName>
    </recommendedName>
</protein>
<proteinExistence type="predicted"/>
<evidence type="ECO:0000259" key="2">
    <source>
        <dbReference type="Pfam" id="PF03428"/>
    </source>
</evidence>
<comment type="caution">
    <text evidence="3">The sequence shown here is derived from an EMBL/GenBank/DDBJ whole genome shotgun (WGS) entry which is preliminary data.</text>
</comment>
<keyword evidence="4" id="KW-1185">Reference proteome</keyword>
<feature type="region of interest" description="Disordered" evidence="1">
    <location>
        <begin position="231"/>
        <end position="257"/>
    </location>
</feature>
<dbReference type="RefSeq" id="WP_128490359.1">
    <property type="nucleotide sequence ID" value="NZ_JBHRVN010000006.1"/>
</dbReference>
<dbReference type="OrthoDB" id="7488837at2"/>
<reference evidence="3 4" key="1">
    <citation type="journal article" date="2015" name="Int. J. Syst. Evol. Microbiol.">
        <title>Gemmobacter intermedius sp. nov., isolated from a white stork (Ciconia ciconia).</title>
        <authorList>
            <person name="Kampfer P."/>
            <person name="Jerzak L."/>
            <person name="Wilharm G."/>
            <person name="Golke J."/>
            <person name="Busse H.J."/>
            <person name="Glaeser S.P."/>
        </authorList>
    </citation>
    <scope>NUCLEOTIDE SEQUENCE [LARGE SCALE GENOMIC DNA]</scope>
    <source>
        <strain evidence="3 4">119/4</strain>
    </source>
</reference>
<name>A0A444M8P6_9RHOB</name>
<feature type="domain" description="Plasmid replication protein C N-terminal" evidence="2">
    <location>
        <begin position="38"/>
        <end position="190"/>
    </location>
</feature>
<dbReference type="InterPro" id="IPR005090">
    <property type="entry name" value="RepC_N"/>
</dbReference>
<evidence type="ECO:0000313" key="3">
    <source>
        <dbReference type="EMBL" id="RWY38834.1"/>
    </source>
</evidence>
<gene>
    <name evidence="3" type="ORF">EP867_15315</name>
</gene>
<evidence type="ECO:0000313" key="4">
    <source>
        <dbReference type="Proteomes" id="UP000287168"/>
    </source>
</evidence>
<accession>A0A444M8P6</accession>
<evidence type="ECO:0000256" key="1">
    <source>
        <dbReference type="SAM" id="MobiDB-lite"/>
    </source>
</evidence>
<dbReference type="AlphaFoldDB" id="A0A444M8P6"/>
<dbReference type="EMBL" id="SBLC01000029">
    <property type="protein sequence ID" value="RWY38834.1"/>
    <property type="molecule type" value="Genomic_DNA"/>
</dbReference>
<dbReference type="Pfam" id="PF03428">
    <property type="entry name" value="RP-C"/>
    <property type="match status" value="1"/>
</dbReference>
<dbReference type="Proteomes" id="UP000287168">
    <property type="component" value="Unassembled WGS sequence"/>
</dbReference>
<sequence>MNKITKPADPAGLAQHAALLAATSYVGCGEITAQPMFEPVARRDIMAAVNTCRRDLGLSPGVLVTLDALLSCLPCSHGQNGLVTHKILLTVYASNETLCFRAKGITDRQLRRHLDTLEKQGLLLRRDSANGKRFPLMRGGQVVGAFGLDLTPLFLRASDIIGSAKLRREQDQELRGLRARLRHLCARIANLRVGGDVAEVLGHFTRLARRASLTVTEAVVAIREASEMIDTSSRKSTQEPVEMSVSAGHSDRLINPESNTIKPKQAVIATEAMNWEQFTELSTFFPPPCSETEAQKTAYFFGQMLGLQHTTLSKAAYEVPVLTLLGILDRMARKISEIPSPAGYLLTAVQTARQTTPGLLTSLTRFPAKVQ</sequence>
<organism evidence="3 4">
    <name type="scientific">Falsigemmobacter intermedius</name>
    <dbReference type="NCBI Taxonomy" id="1553448"/>
    <lineage>
        <taxon>Bacteria</taxon>
        <taxon>Pseudomonadati</taxon>
        <taxon>Pseudomonadota</taxon>
        <taxon>Alphaproteobacteria</taxon>
        <taxon>Rhodobacterales</taxon>
        <taxon>Paracoccaceae</taxon>
        <taxon>Falsigemmobacter</taxon>
    </lineage>
</organism>